<feature type="chain" id="PRO_5041213074" description="Glucosidase II subunit alpha" evidence="11">
    <location>
        <begin position="18"/>
        <end position="545"/>
    </location>
</feature>
<comment type="subcellular location">
    <subcellularLocation>
        <location evidence="1">Endoplasmic reticulum</location>
    </subcellularLocation>
</comment>
<dbReference type="Gene3D" id="2.60.40.1760">
    <property type="entry name" value="glycosyl hydrolase (family 31)"/>
    <property type="match status" value="1"/>
</dbReference>
<evidence type="ECO:0000313" key="14">
    <source>
        <dbReference type="EMBL" id="KAJ3640646.1"/>
    </source>
</evidence>
<protein>
    <recommendedName>
        <fullName evidence="9">Glucosidase II subunit alpha</fullName>
    </recommendedName>
</protein>
<comment type="similarity">
    <text evidence="3 10">Belongs to the glycosyl hydrolase 31 family.</text>
</comment>
<name>A0AA38HPE2_9CUCU</name>
<evidence type="ECO:0000256" key="1">
    <source>
        <dbReference type="ARBA" id="ARBA00004240"/>
    </source>
</evidence>
<accession>A0AA38HPE2</accession>
<evidence type="ECO:0000259" key="13">
    <source>
        <dbReference type="Pfam" id="PF13802"/>
    </source>
</evidence>
<dbReference type="SUPFAM" id="SSF51445">
    <property type="entry name" value="(Trans)glycosidases"/>
    <property type="match status" value="1"/>
</dbReference>
<evidence type="ECO:0000256" key="11">
    <source>
        <dbReference type="SAM" id="SignalP"/>
    </source>
</evidence>
<keyword evidence="7" id="KW-0325">Glycoprotein</keyword>
<dbReference type="CDD" id="cd14752">
    <property type="entry name" value="GH31_N"/>
    <property type="match status" value="1"/>
</dbReference>
<dbReference type="PROSITE" id="PS00129">
    <property type="entry name" value="GLYCOSYL_HYDROL_F31_1"/>
    <property type="match status" value="1"/>
</dbReference>
<keyword evidence="8 10" id="KW-0326">Glycosidase</keyword>
<evidence type="ECO:0000313" key="15">
    <source>
        <dbReference type="Proteomes" id="UP001168821"/>
    </source>
</evidence>
<dbReference type="Pfam" id="PF13802">
    <property type="entry name" value="Gal_mutarotas_2"/>
    <property type="match status" value="1"/>
</dbReference>
<evidence type="ECO:0000256" key="2">
    <source>
        <dbReference type="ARBA" id="ARBA00004833"/>
    </source>
</evidence>
<dbReference type="InterPro" id="IPR000322">
    <property type="entry name" value="Glyco_hydro_31_TIM"/>
</dbReference>
<keyword evidence="5 10" id="KW-0378">Hydrolase</keyword>
<dbReference type="PANTHER" id="PTHR22762:SF54">
    <property type="entry name" value="BCDNA.GH04962"/>
    <property type="match status" value="1"/>
</dbReference>
<dbReference type="GO" id="GO:0030246">
    <property type="term" value="F:carbohydrate binding"/>
    <property type="evidence" value="ECO:0007669"/>
    <property type="project" value="InterPro"/>
</dbReference>
<evidence type="ECO:0000256" key="7">
    <source>
        <dbReference type="ARBA" id="ARBA00023180"/>
    </source>
</evidence>
<keyword evidence="4 11" id="KW-0732">Signal</keyword>
<feature type="signal peptide" evidence="11">
    <location>
        <begin position="1"/>
        <end position="17"/>
    </location>
</feature>
<evidence type="ECO:0000256" key="3">
    <source>
        <dbReference type="ARBA" id="ARBA00007806"/>
    </source>
</evidence>
<evidence type="ECO:0000256" key="5">
    <source>
        <dbReference type="ARBA" id="ARBA00022801"/>
    </source>
</evidence>
<dbReference type="InterPro" id="IPR025887">
    <property type="entry name" value="Glyco_hydro_31_N_dom"/>
</dbReference>
<evidence type="ECO:0000256" key="10">
    <source>
        <dbReference type="RuleBase" id="RU361185"/>
    </source>
</evidence>
<comment type="pathway">
    <text evidence="2">Glycan metabolism; N-glycan metabolism.</text>
</comment>
<dbReference type="Proteomes" id="UP001168821">
    <property type="component" value="Unassembled WGS sequence"/>
</dbReference>
<feature type="domain" description="Glycoside hydrolase family 31 N-terminal" evidence="13">
    <location>
        <begin position="74"/>
        <end position="251"/>
    </location>
</feature>
<feature type="domain" description="Glycoside hydrolase family 31 TIM barrel" evidence="12">
    <location>
        <begin position="297"/>
        <end position="537"/>
    </location>
</feature>
<dbReference type="GO" id="GO:0005975">
    <property type="term" value="P:carbohydrate metabolic process"/>
    <property type="evidence" value="ECO:0007669"/>
    <property type="project" value="InterPro"/>
</dbReference>
<keyword evidence="6" id="KW-0256">Endoplasmic reticulum</keyword>
<evidence type="ECO:0000256" key="8">
    <source>
        <dbReference type="ARBA" id="ARBA00023295"/>
    </source>
</evidence>
<dbReference type="InterPro" id="IPR030458">
    <property type="entry name" value="Glyco_hydro_31_AS"/>
</dbReference>
<dbReference type="GO" id="GO:0006491">
    <property type="term" value="P:N-glycan processing"/>
    <property type="evidence" value="ECO:0007669"/>
    <property type="project" value="TreeGrafter"/>
</dbReference>
<dbReference type="EMBL" id="JALNTZ010000009">
    <property type="protein sequence ID" value="KAJ3640646.1"/>
    <property type="molecule type" value="Genomic_DNA"/>
</dbReference>
<dbReference type="Gene3D" id="3.20.20.80">
    <property type="entry name" value="Glycosidases"/>
    <property type="match status" value="2"/>
</dbReference>
<proteinExistence type="inferred from homology"/>
<dbReference type="PANTHER" id="PTHR22762">
    <property type="entry name" value="ALPHA-GLUCOSIDASE"/>
    <property type="match status" value="1"/>
</dbReference>
<dbReference type="GO" id="GO:0005783">
    <property type="term" value="C:endoplasmic reticulum"/>
    <property type="evidence" value="ECO:0007669"/>
    <property type="project" value="UniProtKB-SubCell"/>
</dbReference>
<dbReference type="Pfam" id="PF01055">
    <property type="entry name" value="Glyco_hydro_31_2nd"/>
    <property type="match status" value="1"/>
</dbReference>
<dbReference type="InterPro" id="IPR017853">
    <property type="entry name" value="GH"/>
</dbReference>
<evidence type="ECO:0000259" key="12">
    <source>
        <dbReference type="Pfam" id="PF01055"/>
    </source>
</evidence>
<organism evidence="14 15">
    <name type="scientific">Zophobas morio</name>
    <dbReference type="NCBI Taxonomy" id="2755281"/>
    <lineage>
        <taxon>Eukaryota</taxon>
        <taxon>Metazoa</taxon>
        <taxon>Ecdysozoa</taxon>
        <taxon>Arthropoda</taxon>
        <taxon>Hexapoda</taxon>
        <taxon>Insecta</taxon>
        <taxon>Pterygota</taxon>
        <taxon>Neoptera</taxon>
        <taxon>Endopterygota</taxon>
        <taxon>Coleoptera</taxon>
        <taxon>Polyphaga</taxon>
        <taxon>Cucujiformia</taxon>
        <taxon>Tenebrionidae</taxon>
        <taxon>Zophobas</taxon>
    </lineage>
</organism>
<dbReference type="SUPFAM" id="SSF74650">
    <property type="entry name" value="Galactose mutarotase-like"/>
    <property type="match status" value="1"/>
</dbReference>
<dbReference type="GO" id="GO:0090599">
    <property type="term" value="F:alpha-glucosidase activity"/>
    <property type="evidence" value="ECO:0007669"/>
    <property type="project" value="TreeGrafter"/>
</dbReference>
<evidence type="ECO:0000256" key="9">
    <source>
        <dbReference type="ARBA" id="ARBA00042895"/>
    </source>
</evidence>
<dbReference type="InterPro" id="IPR011013">
    <property type="entry name" value="Gal_mutarotase_sf_dom"/>
</dbReference>
<evidence type="ECO:0000256" key="6">
    <source>
        <dbReference type="ARBA" id="ARBA00022824"/>
    </source>
</evidence>
<sequence length="545" mass="60666">MLIKFLLTVTSATVAFSADHGTYKNCSRVEFCNNLRSRTPSDDYLVDSGSVSASIDSNTLTATLKSNNGGSDLTLTLSGLQKNTFRVKITEVDFMRYELQDVLDGEPEGLNFDDVQIGDNSVTVTTASGSNSATVTFSPFNIEFVKDGVTEVLFNGDRLTVVNNDVTAPFSFGVTFPEGLQLFGIHEHCDSVALQNTEPGSTDPYRLKNSDVAFYELNSPMALYGAVPVIYGQGPTATAGVFLHNAAEQWIETTNNQDDGSQAYFMVEIGTLDVFVLLGPSPTEVVRQYTQLTGTAHLPQLWALGYHQSRYSYESQDDAKEVASNFDSYNFQLDVLWLDIDYTEKYKYFTWNPSTYSDPVDLQETLASTNKKLVTIIDPHIKVEVGYSVYDEALANDLFVKNANGSVYQGLCWPGYSSYMDFLNPAAREYYGSMYSYDNFPGSTPTLAGIWNDMNEPSVFDTSLENTLPADGLHFGNIRHREIHNIYGFLHTMSTHQGLLARDNGERRPFILTRSTFAGSQRYAAFWTGDNTADWPYFMPPSRNV</sequence>
<keyword evidence="15" id="KW-1185">Reference proteome</keyword>
<reference evidence="14" key="1">
    <citation type="journal article" date="2023" name="G3 (Bethesda)">
        <title>Whole genome assemblies of Zophobas morio and Tenebrio molitor.</title>
        <authorList>
            <person name="Kaur S."/>
            <person name="Stinson S.A."/>
            <person name="diCenzo G.C."/>
        </authorList>
    </citation>
    <scope>NUCLEOTIDE SEQUENCE</scope>
    <source>
        <strain evidence="14">QUZm001</strain>
    </source>
</reference>
<gene>
    <name evidence="14" type="ORF">Zmor_027194</name>
</gene>
<comment type="caution">
    <text evidence="14">The sequence shown here is derived from an EMBL/GenBank/DDBJ whole genome shotgun (WGS) entry which is preliminary data.</text>
</comment>
<dbReference type="AlphaFoldDB" id="A0AA38HPE2"/>
<evidence type="ECO:0000256" key="4">
    <source>
        <dbReference type="ARBA" id="ARBA00022729"/>
    </source>
</evidence>